<accession>A0A218NMN4</accession>
<protein>
    <submittedName>
        <fullName evidence="1">Uncharacterized protein</fullName>
    </submittedName>
</protein>
<sequence>MHKKFKFNLFSIFDRWPDMEGKEINKLTYEIEVKAQLTDAEYKGLANVLKKYNVESIILEEDKQIYKFVISVSHKA</sequence>
<evidence type="ECO:0000313" key="1">
    <source>
        <dbReference type="EMBL" id="ASI13707.1"/>
    </source>
</evidence>
<name>A0A218NMN4_9ARCH</name>
<reference evidence="1 2" key="1">
    <citation type="journal article" date="2017" name="Nat. Commun.">
        <title>'ARMAN' archaea depend on association with euryarchaeal host in culture and in situ.</title>
        <authorList>
            <person name="Golyshina O."/>
            <person name="Toshchakov S."/>
            <person name="Makarova K."/>
            <person name="Gavrilov S."/>
            <person name="Korzhenkov A."/>
            <person name="La Cono V."/>
            <person name="Arcadi E."/>
            <person name="Nechitaylo T."/>
            <person name="Ferrer M."/>
            <person name="Kublanov I."/>
            <person name="Wolf Y."/>
            <person name="Yakimov M."/>
            <person name="Golyshin P."/>
            <person name="Slesarev A."/>
            <person name="Kozyavkin S."/>
        </authorList>
    </citation>
    <scope>NUCLEOTIDE SEQUENCE [LARGE SCALE GENOMIC DNA]</scope>
    <source>
        <strain evidence="1 2">Mia14</strain>
    </source>
</reference>
<organism evidence="1 2">
    <name type="scientific">Candidatus Mancarchaeum acidiphilum</name>
    <dbReference type="NCBI Taxonomy" id="1920749"/>
    <lineage>
        <taxon>Archaea</taxon>
        <taxon>Candidatus Micrarchaeota</taxon>
        <taxon>Candidatus Mancarchaeum</taxon>
    </lineage>
</organism>
<dbReference type="KEGG" id="marh:Mia14_0385"/>
<keyword evidence="2" id="KW-1185">Reference proteome</keyword>
<dbReference type="Proteomes" id="UP000197679">
    <property type="component" value="Chromosome"/>
</dbReference>
<gene>
    <name evidence="1" type="ORF">Mia14_0385</name>
</gene>
<proteinExistence type="predicted"/>
<dbReference type="AlphaFoldDB" id="A0A218NMN4"/>
<dbReference type="EMBL" id="CP019964">
    <property type="protein sequence ID" value="ASI13707.1"/>
    <property type="molecule type" value="Genomic_DNA"/>
</dbReference>
<evidence type="ECO:0000313" key="2">
    <source>
        <dbReference type="Proteomes" id="UP000197679"/>
    </source>
</evidence>